<dbReference type="SUPFAM" id="SSF88713">
    <property type="entry name" value="Glycoside hydrolase/deacetylase"/>
    <property type="match status" value="1"/>
</dbReference>
<evidence type="ECO:0000256" key="5">
    <source>
        <dbReference type="ARBA" id="ARBA00023277"/>
    </source>
</evidence>
<accession>A0A1H6XGB6</accession>
<dbReference type="GO" id="GO:0019213">
    <property type="term" value="F:deacetylase activity"/>
    <property type="evidence" value="ECO:0007669"/>
    <property type="project" value="TreeGrafter"/>
</dbReference>
<dbReference type="Pfam" id="PF04794">
    <property type="entry name" value="YdjC"/>
    <property type="match status" value="1"/>
</dbReference>
<evidence type="ECO:0000313" key="7">
    <source>
        <dbReference type="Proteomes" id="UP000183028"/>
    </source>
</evidence>
<organism evidence="6 7">
    <name type="scientific">Sharpea azabuensis</name>
    <dbReference type="NCBI Taxonomy" id="322505"/>
    <lineage>
        <taxon>Bacteria</taxon>
        <taxon>Bacillati</taxon>
        <taxon>Bacillota</taxon>
        <taxon>Erysipelotrichia</taxon>
        <taxon>Erysipelotrichales</taxon>
        <taxon>Coprobacillaceae</taxon>
        <taxon>Sharpea</taxon>
    </lineage>
</organism>
<keyword evidence="4" id="KW-0460">Magnesium</keyword>
<keyword evidence="5" id="KW-0119">Carbohydrate metabolism</keyword>
<dbReference type="GO" id="GO:0005975">
    <property type="term" value="P:carbohydrate metabolic process"/>
    <property type="evidence" value="ECO:0007669"/>
    <property type="project" value="InterPro"/>
</dbReference>
<evidence type="ECO:0000256" key="3">
    <source>
        <dbReference type="ARBA" id="ARBA00022801"/>
    </source>
</evidence>
<keyword evidence="7" id="KW-1185">Reference proteome</keyword>
<keyword evidence="3 6" id="KW-0378">Hydrolase</keyword>
<protein>
    <submittedName>
        <fullName evidence="6">Predicted glycoside hydrolase or deacetylase ChbG, UPF0249 family</fullName>
    </submittedName>
</protein>
<dbReference type="Proteomes" id="UP000183028">
    <property type="component" value="Unassembled WGS sequence"/>
</dbReference>
<dbReference type="EMBL" id="FNYK01000089">
    <property type="protein sequence ID" value="SEJ27186.1"/>
    <property type="molecule type" value="Genomic_DNA"/>
</dbReference>
<dbReference type="GO" id="GO:0046872">
    <property type="term" value="F:metal ion binding"/>
    <property type="evidence" value="ECO:0007669"/>
    <property type="project" value="UniProtKB-KW"/>
</dbReference>
<keyword evidence="2" id="KW-0479">Metal-binding</keyword>
<dbReference type="PANTHER" id="PTHR31609:SF1">
    <property type="entry name" value="CARBOHYDRATE DEACETYLASE"/>
    <property type="match status" value="1"/>
</dbReference>
<dbReference type="InterPro" id="IPR006879">
    <property type="entry name" value="YdjC-like"/>
</dbReference>
<dbReference type="Gene3D" id="3.20.20.370">
    <property type="entry name" value="Glycoside hydrolase/deacetylase"/>
    <property type="match status" value="1"/>
</dbReference>
<dbReference type="GO" id="GO:0016787">
    <property type="term" value="F:hydrolase activity"/>
    <property type="evidence" value="ECO:0007669"/>
    <property type="project" value="UniProtKB-KW"/>
</dbReference>
<dbReference type="CDD" id="cd10805">
    <property type="entry name" value="YdjC_like_1"/>
    <property type="match status" value="1"/>
</dbReference>
<dbReference type="InterPro" id="IPR011330">
    <property type="entry name" value="Glyco_hydro/deAcase_b/a-brl"/>
</dbReference>
<evidence type="ECO:0000256" key="4">
    <source>
        <dbReference type="ARBA" id="ARBA00022842"/>
    </source>
</evidence>
<sequence length="255" mass="29288">MKVIFRADDLGFSEAVNLGIRKAVVDGAITTVGMMPNMDLAKSGYELLVDTGIEIGMHTNMCLGKPLTPVDKIPSLVDENGMFVSSSVIRKRDKDEIVLEEAEMETEAQLSRFIEITGKKPAYLEGHAIMSKNFFQALKNVARKYDLFYSDPVDPEWQKENHMSCAKFYHLDERNLYDPYAYVFKDEAGIKEKECSILVFHPGFIDQYLLDHSSYTLIRPMETAFLCSEELKLWMKENHVEAINFKQARKKENYE</sequence>
<evidence type="ECO:0000256" key="2">
    <source>
        <dbReference type="ARBA" id="ARBA00022723"/>
    </source>
</evidence>
<name>A0A1H6XGB6_9FIRM</name>
<proteinExistence type="predicted"/>
<gene>
    <name evidence="6" type="ORF">SAMN04487834_10895</name>
</gene>
<evidence type="ECO:0000313" key="6">
    <source>
        <dbReference type="EMBL" id="SEJ27186.1"/>
    </source>
</evidence>
<evidence type="ECO:0000256" key="1">
    <source>
        <dbReference type="ARBA" id="ARBA00001946"/>
    </source>
</evidence>
<dbReference type="AlphaFoldDB" id="A0A1H6XGB6"/>
<reference evidence="7" key="1">
    <citation type="submission" date="2016-10" db="EMBL/GenBank/DDBJ databases">
        <authorList>
            <person name="Varghese N."/>
        </authorList>
    </citation>
    <scope>NUCLEOTIDE SEQUENCE [LARGE SCALE GENOMIC DNA]</scope>
    <source>
        <strain evidence="7">DSM 20406</strain>
    </source>
</reference>
<dbReference type="OrthoDB" id="9774177at2"/>
<comment type="cofactor">
    <cofactor evidence="1">
        <name>Mg(2+)</name>
        <dbReference type="ChEBI" id="CHEBI:18420"/>
    </cofactor>
</comment>
<dbReference type="PANTHER" id="PTHR31609">
    <property type="entry name" value="YDJC DEACETYLASE FAMILY MEMBER"/>
    <property type="match status" value="1"/>
</dbReference>
<dbReference type="RefSeq" id="WP_074732825.1">
    <property type="nucleotide sequence ID" value="NZ_FNYK01000089.1"/>
</dbReference>